<keyword evidence="3" id="KW-1185">Reference proteome</keyword>
<feature type="region of interest" description="Disordered" evidence="1">
    <location>
        <begin position="410"/>
        <end position="451"/>
    </location>
</feature>
<dbReference type="Proteomes" id="UP001151760">
    <property type="component" value="Unassembled WGS sequence"/>
</dbReference>
<feature type="compositionally biased region" description="Basic residues" evidence="1">
    <location>
        <begin position="236"/>
        <end position="260"/>
    </location>
</feature>
<feature type="compositionally biased region" description="Polar residues" evidence="1">
    <location>
        <begin position="261"/>
        <end position="270"/>
    </location>
</feature>
<comment type="caution">
    <text evidence="2">The sequence shown here is derived from an EMBL/GenBank/DDBJ whole genome shotgun (WGS) entry which is preliminary data.</text>
</comment>
<evidence type="ECO:0000313" key="2">
    <source>
        <dbReference type="EMBL" id="GJT02599.1"/>
    </source>
</evidence>
<gene>
    <name evidence="2" type="ORF">Tco_0823768</name>
</gene>
<evidence type="ECO:0000313" key="3">
    <source>
        <dbReference type="Proteomes" id="UP001151760"/>
    </source>
</evidence>
<reference evidence="2" key="2">
    <citation type="submission" date="2022-01" db="EMBL/GenBank/DDBJ databases">
        <authorList>
            <person name="Yamashiro T."/>
            <person name="Shiraishi A."/>
            <person name="Satake H."/>
            <person name="Nakayama K."/>
        </authorList>
    </citation>
    <scope>NUCLEOTIDE SEQUENCE</scope>
</reference>
<proteinExistence type="predicted"/>
<feature type="region of interest" description="Disordered" evidence="1">
    <location>
        <begin position="230"/>
        <end position="310"/>
    </location>
</feature>
<dbReference type="EMBL" id="BQNB010012362">
    <property type="protein sequence ID" value="GJT02599.1"/>
    <property type="molecule type" value="Genomic_DNA"/>
</dbReference>
<feature type="compositionally biased region" description="Low complexity" evidence="1">
    <location>
        <begin position="609"/>
        <end position="624"/>
    </location>
</feature>
<feature type="compositionally biased region" description="Acidic residues" evidence="1">
    <location>
        <begin position="410"/>
        <end position="421"/>
    </location>
</feature>
<feature type="region of interest" description="Disordered" evidence="1">
    <location>
        <begin position="1"/>
        <end position="30"/>
    </location>
</feature>
<feature type="compositionally biased region" description="Basic and acidic residues" evidence="1">
    <location>
        <begin position="17"/>
        <end position="26"/>
    </location>
</feature>
<evidence type="ECO:0000256" key="1">
    <source>
        <dbReference type="SAM" id="MobiDB-lite"/>
    </source>
</evidence>
<name>A0ABQ5AKL9_9ASTR</name>
<sequence length="633" mass="70145">MAESSNPTHILSPLELIPKEEPDTQDRPNSPNPFLLVDQVEFTFDEITFNTNNEVTLLYPSHSQSEYFKVVSDFISKCCLKEAFTRAPNQYVKYLAEFWYTTKTLEDNKIWVSTPIWGIRGEINVTTFRNALRANYLSHSGGKTCRHDQISNKDAIILYYLANGVEIDFAKVIWDDIIHKLDKKSREKVVPYPQFISILLEYMMPEYENDELTLNPTQVFSVHNVPVESQVPKTSSKVKKKVSKGKKLGARSGLKRKQSSKHTNPSQPSVSIPVDTDLHKEDQQAAGGPTSLGDTSKEGAHPHLSSGSRSGAALNPIRLLIIVSNGSMTDLLLLADLGSWTNPIILVDKTKSAGDGLKTTHTGLGINEESNSAKISKTIKLEDLSKMMKDVQTDFMDLDSPEDEPIFVQDENEEEEEADKDEDTHATSHEETEDPSVPYPPSPKTLEQQKAKAEAEVALLTAKPAYPNVDQLSQFLVNSIKPELSKLLSSYGFSSFIPSELKELSSKINWEFPAKFLALPSQVSSVQAKLKTLDALPSLLKKVTNTLNMFAHIMETASPKAKDKGVPSAGQVGASLAEGEKNTYQASISQLFQRKIAKDTTKANLKQKPTTTTPPTTSSFKSPFFPSPPRSTP</sequence>
<protein>
    <submittedName>
        <fullName evidence="2">Uncharacterized protein</fullName>
    </submittedName>
</protein>
<accession>A0ABQ5AKL9</accession>
<organism evidence="2 3">
    <name type="scientific">Tanacetum coccineum</name>
    <dbReference type="NCBI Taxonomy" id="301880"/>
    <lineage>
        <taxon>Eukaryota</taxon>
        <taxon>Viridiplantae</taxon>
        <taxon>Streptophyta</taxon>
        <taxon>Embryophyta</taxon>
        <taxon>Tracheophyta</taxon>
        <taxon>Spermatophyta</taxon>
        <taxon>Magnoliopsida</taxon>
        <taxon>eudicotyledons</taxon>
        <taxon>Gunneridae</taxon>
        <taxon>Pentapetalae</taxon>
        <taxon>asterids</taxon>
        <taxon>campanulids</taxon>
        <taxon>Asterales</taxon>
        <taxon>Asteraceae</taxon>
        <taxon>Asteroideae</taxon>
        <taxon>Anthemideae</taxon>
        <taxon>Anthemidinae</taxon>
        <taxon>Tanacetum</taxon>
    </lineage>
</organism>
<feature type="region of interest" description="Disordered" evidence="1">
    <location>
        <begin position="599"/>
        <end position="633"/>
    </location>
</feature>
<reference evidence="2" key="1">
    <citation type="journal article" date="2022" name="Int. J. Mol. Sci.">
        <title>Draft Genome of Tanacetum Coccineum: Genomic Comparison of Closely Related Tanacetum-Family Plants.</title>
        <authorList>
            <person name="Yamashiro T."/>
            <person name="Shiraishi A."/>
            <person name="Nakayama K."/>
            <person name="Satake H."/>
        </authorList>
    </citation>
    <scope>NUCLEOTIDE SEQUENCE</scope>
</reference>